<dbReference type="Gene3D" id="1.10.240.10">
    <property type="entry name" value="Tyrosyl-Transfer RNA Synthetase"/>
    <property type="match status" value="1"/>
</dbReference>
<dbReference type="GO" id="GO:0005737">
    <property type="term" value="C:cytoplasm"/>
    <property type="evidence" value="ECO:0007669"/>
    <property type="project" value="UniProtKB-UniRule"/>
</dbReference>
<dbReference type="PRINTS" id="PR01039">
    <property type="entry name" value="TRNASYNTHTRP"/>
</dbReference>
<evidence type="ECO:0000256" key="9">
    <source>
        <dbReference type="RuleBase" id="RU363036"/>
    </source>
</evidence>
<keyword evidence="4 9" id="KW-0547">Nucleotide-binding</keyword>
<keyword evidence="3 9" id="KW-0436">Ligase</keyword>
<dbReference type="InterPro" id="IPR002305">
    <property type="entry name" value="aa-tRNA-synth_Ic"/>
</dbReference>
<dbReference type="EMBL" id="NEXK01000120">
    <property type="protein sequence ID" value="PSN93068.1"/>
    <property type="molecule type" value="Genomic_DNA"/>
</dbReference>
<gene>
    <name evidence="10" type="ORF">B9Q09_06700</name>
</gene>
<dbReference type="InterPro" id="IPR002306">
    <property type="entry name" value="Trp-tRNA-ligase"/>
</dbReference>
<dbReference type="PANTHER" id="PTHR10055:SF5">
    <property type="entry name" value="TRYPTOPHAN--TRNA LIGASE"/>
    <property type="match status" value="1"/>
</dbReference>
<evidence type="ECO:0000256" key="7">
    <source>
        <dbReference type="ARBA" id="ARBA00023146"/>
    </source>
</evidence>
<comment type="similarity">
    <text evidence="1 9">Belongs to the class-I aminoacyl-tRNA synthetase family.</text>
</comment>
<keyword evidence="6 9" id="KW-0648">Protein biosynthesis</keyword>
<evidence type="ECO:0000256" key="2">
    <source>
        <dbReference type="ARBA" id="ARBA00013161"/>
    </source>
</evidence>
<accession>A0A2R6B3J4</accession>
<dbReference type="InterPro" id="IPR014729">
    <property type="entry name" value="Rossmann-like_a/b/a_fold"/>
</dbReference>
<dbReference type="GO" id="GO:0006436">
    <property type="term" value="P:tryptophanyl-tRNA aminoacylation"/>
    <property type="evidence" value="ECO:0007669"/>
    <property type="project" value="UniProtKB-UniRule"/>
</dbReference>
<evidence type="ECO:0000256" key="8">
    <source>
        <dbReference type="NCBIfam" id="TIGR00233"/>
    </source>
</evidence>
<keyword evidence="7 9" id="KW-0030">Aminoacyl-tRNA synthetase</keyword>
<proteinExistence type="inferred from homology"/>
<evidence type="ECO:0000256" key="1">
    <source>
        <dbReference type="ARBA" id="ARBA00005594"/>
    </source>
</evidence>
<evidence type="ECO:0000313" key="11">
    <source>
        <dbReference type="Proteomes" id="UP000240681"/>
    </source>
</evidence>
<dbReference type="EC" id="6.1.1.2" evidence="2 8"/>
<protein>
    <recommendedName>
        <fullName evidence="2 8">Tryptophan--tRNA ligase</fullName>
        <ecNumber evidence="2 8">6.1.1.2</ecNumber>
    </recommendedName>
</protein>
<dbReference type="NCBIfam" id="TIGR00233">
    <property type="entry name" value="trpS"/>
    <property type="match status" value="1"/>
</dbReference>
<evidence type="ECO:0000256" key="4">
    <source>
        <dbReference type="ARBA" id="ARBA00022741"/>
    </source>
</evidence>
<evidence type="ECO:0000256" key="3">
    <source>
        <dbReference type="ARBA" id="ARBA00022598"/>
    </source>
</evidence>
<dbReference type="PANTHER" id="PTHR10055">
    <property type="entry name" value="TRYPTOPHANYL-TRNA SYNTHETASE"/>
    <property type="match status" value="1"/>
</dbReference>
<dbReference type="Pfam" id="PF00579">
    <property type="entry name" value="tRNA-synt_1b"/>
    <property type="match status" value="1"/>
</dbReference>
<dbReference type="AlphaFoldDB" id="A0A2R6B3J4"/>
<dbReference type="Proteomes" id="UP000240681">
    <property type="component" value="Unassembled WGS sequence"/>
</dbReference>
<dbReference type="SUPFAM" id="SSF52374">
    <property type="entry name" value="Nucleotidylyl transferase"/>
    <property type="match status" value="1"/>
</dbReference>
<name>A0A2R6B3J4_9ARCH</name>
<evidence type="ECO:0000256" key="6">
    <source>
        <dbReference type="ARBA" id="ARBA00022917"/>
    </source>
</evidence>
<dbReference type="GO" id="GO:0004830">
    <property type="term" value="F:tryptophan-tRNA ligase activity"/>
    <property type="evidence" value="ECO:0007669"/>
    <property type="project" value="UniProtKB-UniRule"/>
</dbReference>
<dbReference type="GO" id="GO:0005524">
    <property type="term" value="F:ATP binding"/>
    <property type="evidence" value="ECO:0007669"/>
    <property type="project" value="UniProtKB-KW"/>
</dbReference>
<evidence type="ECO:0000313" key="10">
    <source>
        <dbReference type="EMBL" id="PSN93068.1"/>
    </source>
</evidence>
<sequence>MGYGYNCGTSLSDNRSGVPVLDPWGESSVVDYGRLFEEFGIEPIERFADKFPATHRLLRRGVWFGCRDLGRVLDAARSGSIYAVMSGIKPTGVYHLGTKTTAEAMVFFQGLSKAARVFYSIADVEAYCDNGLKFSESHEIAVGNVADILALGLDPERVYVYKQSEEMRVMNLASVFSRSVTNNMMRAIYGDRAFGLYFSALVQAGDILLPQLGFFGGPKPVIVPVGVDQDPHIRLTRDLARRYRDEFGFIEPSSIYHKLVHSLTGSEKMSKRDPMGVLTLNEDPKLVRRKISNALTGGRATVEEQRRLGGEPDKCVVYEYYRDHFLEDDERLLRIRRECLGGQRLCGECKAELADLVVDYIEKHNEKKASMMDLARNLLEEGSRIAKQGGSIL</sequence>
<keyword evidence="5 9" id="KW-0067">ATP-binding</keyword>
<reference evidence="10 11" key="1">
    <citation type="submission" date="2017-04" db="EMBL/GenBank/DDBJ databases">
        <title>Novel microbial lineages endemic to geothermal iron-oxide mats fill important gaps in the evolutionary history of Archaea.</title>
        <authorList>
            <person name="Jay Z.J."/>
            <person name="Beam J.P."/>
            <person name="Dlakic M."/>
            <person name="Rusch D.B."/>
            <person name="Kozubal M.A."/>
            <person name="Inskeep W.P."/>
        </authorList>
    </citation>
    <scope>NUCLEOTIDE SEQUENCE [LARGE SCALE GENOMIC DNA]</scope>
    <source>
        <strain evidence="10">ECH_B_SAG-C16</strain>
    </source>
</reference>
<evidence type="ECO:0000256" key="5">
    <source>
        <dbReference type="ARBA" id="ARBA00022840"/>
    </source>
</evidence>
<dbReference type="Gene3D" id="3.40.50.620">
    <property type="entry name" value="HUPs"/>
    <property type="match status" value="1"/>
</dbReference>
<comment type="caution">
    <text evidence="10">The sequence shown here is derived from an EMBL/GenBank/DDBJ whole genome shotgun (WGS) entry which is preliminary data.</text>
</comment>
<organism evidence="10 11">
    <name type="scientific">Candidatus Marsarchaeota G2 archaeon ECH_B_SAG-C16</name>
    <dbReference type="NCBI Taxonomy" id="1978163"/>
    <lineage>
        <taxon>Archaea</taxon>
        <taxon>Candidatus Marsarchaeota</taxon>
        <taxon>Candidatus Marsarchaeota group 2</taxon>
    </lineage>
</organism>